<dbReference type="PANTHER" id="PTHR39335">
    <property type="entry name" value="BLL4220 PROTEIN"/>
    <property type="match status" value="1"/>
</dbReference>
<evidence type="ECO:0000313" key="3">
    <source>
        <dbReference type="Proteomes" id="UP000029392"/>
    </source>
</evidence>
<comment type="caution">
    <text evidence="2">The sequence shown here is derived from an EMBL/GenBank/DDBJ whole genome shotgun (WGS) entry which is preliminary data.</text>
</comment>
<organism evidence="2 3">
    <name type="scientific">Arenimonas malthae CC-JY-1</name>
    <dbReference type="NCBI Taxonomy" id="1384054"/>
    <lineage>
        <taxon>Bacteria</taxon>
        <taxon>Pseudomonadati</taxon>
        <taxon>Pseudomonadota</taxon>
        <taxon>Gammaproteobacteria</taxon>
        <taxon>Lysobacterales</taxon>
        <taxon>Lysobacteraceae</taxon>
        <taxon>Arenimonas</taxon>
    </lineage>
</organism>
<dbReference type="GO" id="GO:0043448">
    <property type="term" value="P:alkane catabolic process"/>
    <property type="evidence" value="ECO:0007669"/>
    <property type="project" value="TreeGrafter"/>
</dbReference>
<dbReference type="EMBL" id="AVCH01000002">
    <property type="protein sequence ID" value="KFN52148.1"/>
    <property type="molecule type" value="Genomic_DNA"/>
</dbReference>
<evidence type="ECO:0000256" key="1">
    <source>
        <dbReference type="SAM" id="SignalP"/>
    </source>
</evidence>
<dbReference type="PANTHER" id="PTHR39335:SF1">
    <property type="entry name" value="BLL4220 PROTEIN"/>
    <property type="match status" value="1"/>
</dbReference>
<dbReference type="Pfam" id="PF03640">
    <property type="entry name" value="Lipoprotein_15"/>
    <property type="match status" value="1"/>
</dbReference>
<protein>
    <recommendedName>
        <fullName evidence="4">Lipoprotein</fullName>
    </recommendedName>
</protein>
<dbReference type="Proteomes" id="UP000029392">
    <property type="component" value="Unassembled WGS sequence"/>
</dbReference>
<evidence type="ECO:0000313" key="2">
    <source>
        <dbReference type="EMBL" id="KFN52148.1"/>
    </source>
</evidence>
<proteinExistence type="predicted"/>
<dbReference type="OrthoDB" id="9800666at2"/>
<dbReference type="AlphaFoldDB" id="A0A091BHE0"/>
<accession>A0A091BHE0</accession>
<keyword evidence="1" id="KW-0732">Signal</keyword>
<feature type="signal peptide" evidence="1">
    <location>
        <begin position="1"/>
        <end position="19"/>
    </location>
</feature>
<evidence type="ECO:0008006" key="4">
    <source>
        <dbReference type="Google" id="ProtNLM"/>
    </source>
</evidence>
<name>A0A091BHE0_9GAMM</name>
<sequence length="174" mass="19057">MIRPTVFLLLCGLALAASARPPAATPPPRLSPLEIALRSPVPIWQRQGILVEQGGRALYTYTKDKPGRSLCDRPCEALWPPHYAEPGARPHGPFTLARSSDGRLMWAWQGKPLYRWVSDRKRGAAGGDGVADVWYLVKVPPELSGQVIAYFPMPMTRSGRPAAPARPTSNPRSP</sequence>
<dbReference type="InterPro" id="IPR005297">
    <property type="entry name" value="Lipoprotein_repeat"/>
</dbReference>
<feature type="chain" id="PRO_5001869742" description="Lipoprotein" evidence="1">
    <location>
        <begin position="20"/>
        <end position="174"/>
    </location>
</feature>
<keyword evidence="3" id="KW-1185">Reference proteome</keyword>
<dbReference type="STRING" id="1384054.N790_03360"/>
<dbReference type="eggNOG" id="COG4315">
    <property type="taxonomic scope" value="Bacteria"/>
</dbReference>
<dbReference type="PATRIC" id="fig|1384054.3.peg.161"/>
<gene>
    <name evidence="2" type="ORF">N790_03360</name>
</gene>
<reference evidence="2 3" key="1">
    <citation type="submission" date="2013-09" db="EMBL/GenBank/DDBJ databases">
        <title>Genome sequencing of Arenimonas malthae.</title>
        <authorList>
            <person name="Chen F."/>
            <person name="Wang G."/>
        </authorList>
    </citation>
    <scope>NUCLEOTIDE SEQUENCE [LARGE SCALE GENOMIC DNA]</scope>
    <source>
        <strain evidence="2 3">CC-JY-1</strain>
    </source>
</reference>